<feature type="compositionally biased region" description="Basic residues" evidence="4">
    <location>
        <begin position="95"/>
        <end position="104"/>
    </location>
</feature>
<evidence type="ECO:0000256" key="4">
    <source>
        <dbReference type="SAM" id="MobiDB-lite"/>
    </source>
</evidence>
<accession>A0A7S4NC35</accession>
<dbReference type="InterPro" id="IPR039723">
    <property type="entry name" value="Vps71/ZNHIT1"/>
</dbReference>
<feature type="compositionally biased region" description="Acidic residues" evidence="4">
    <location>
        <begin position="73"/>
        <end position="88"/>
    </location>
</feature>
<reference evidence="5" key="1">
    <citation type="submission" date="2021-01" db="EMBL/GenBank/DDBJ databases">
        <authorList>
            <person name="Corre E."/>
            <person name="Pelletier E."/>
            <person name="Niang G."/>
            <person name="Scheremetjew M."/>
            <person name="Finn R."/>
            <person name="Kale V."/>
            <person name="Holt S."/>
            <person name="Cochrane G."/>
            <person name="Meng A."/>
            <person name="Brown T."/>
            <person name="Cohen L."/>
        </authorList>
    </citation>
    <scope>NUCLEOTIDE SEQUENCE</scope>
    <source>
        <strain evidence="5">UIO037</strain>
    </source>
</reference>
<dbReference type="GO" id="GO:0008270">
    <property type="term" value="F:zinc ion binding"/>
    <property type="evidence" value="ECO:0007669"/>
    <property type="project" value="UniProtKB-KW"/>
</dbReference>
<evidence type="ECO:0000256" key="1">
    <source>
        <dbReference type="ARBA" id="ARBA00022723"/>
    </source>
</evidence>
<evidence type="ECO:0000256" key="2">
    <source>
        <dbReference type="ARBA" id="ARBA00022771"/>
    </source>
</evidence>
<name>A0A7S4NC35_9EUKA</name>
<dbReference type="PANTHER" id="PTHR13093">
    <property type="entry name" value="ZINC FINGER HIT DOMAIN CONTAINING PROTEIN 1"/>
    <property type="match status" value="1"/>
</dbReference>
<evidence type="ECO:0000313" key="5">
    <source>
        <dbReference type="EMBL" id="CAE2278148.1"/>
    </source>
</evidence>
<gene>
    <name evidence="5" type="ORF">CPOL0286_LOCUS18102</name>
</gene>
<keyword evidence="3" id="KW-0862">Zinc</keyword>
<dbReference type="EMBL" id="HBKO01039610">
    <property type="protein sequence ID" value="CAE2278148.1"/>
    <property type="molecule type" value="Transcribed_RNA"/>
</dbReference>
<evidence type="ECO:0000256" key="3">
    <source>
        <dbReference type="ARBA" id="ARBA00022833"/>
    </source>
</evidence>
<feature type="compositionally biased region" description="Basic and acidic residues" evidence="4">
    <location>
        <begin position="36"/>
        <end position="51"/>
    </location>
</feature>
<dbReference type="CDD" id="cd21437">
    <property type="entry name" value="zf-HIT_ZNHIT1_like"/>
    <property type="match status" value="1"/>
</dbReference>
<keyword evidence="1" id="KW-0479">Metal-binding</keyword>
<organism evidence="5">
    <name type="scientific">Prymnesium polylepis</name>
    <dbReference type="NCBI Taxonomy" id="72548"/>
    <lineage>
        <taxon>Eukaryota</taxon>
        <taxon>Haptista</taxon>
        <taxon>Haptophyta</taxon>
        <taxon>Prymnesiophyceae</taxon>
        <taxon>Prymnesiales</taxon>
        <taxon>Prymnesiaceae</taxon>
        <taxon>Prymnesium</taxon>
    </lineage>
</organism>
<evidence type="ECO:0008006" key="6">
    <source>
        <dbReference type="Google" id="ProtNLM"/>
    </source>
</evidence>
<dbReference type="GO" id="GO:0006338">
    <property type="term" value="P:chromatin remodeling"/>
    <property type="evidence" value="ECO:0007669"/>
    <property type="project" value="InterPro"/>
</dbReference>
<dbReference type="AlphaFoldDB" id="A0A7S4NC35"/>
<sequence>MWRALCALTARLSLRSRLSPLSAMADAPKRSSRTKKATDKVRKFDGHMRSEIRKKKLDALEQDNWQEEKPRVEEEEDEDYMDEDDEDVAVGTSKKSNKKKKKQKRDIWNATQKCKPLQEILDEEQFHRYPSWVPTWESIAVGPSRYPRRHFCSVTGLMGKYQCPVTGEYLATLEAWNTHRETRLKGLI</sequence>
<keyword evidence="2" id="KW-0863">Zinc-finger</keyword>
<protein>
    <recommendedName>
        <fullName evidence="6">Vps72/YL1 C-terminal domain-containing protein</fullName>
    </recommendedName>
</protein>
<feature type="region of interest" description="Disordered" evidence="4">
    <location>
        <begin position="21"/>
        <end position="106"/>
    </location>
</feature>
<proteinExistence type="predicted"/>